<comment type="caution">
    <text evidence="1">The sequence shown here is derived from an EMBL/GenBank/DDBJ whole genome shotgun (WGS) entry which is preliminary data.</text>
</comment>
<organism evidence="1 2">
    <name type="scientific">Stephania japonica</name>
    <dbReference type="NCBI Taxonomy" id="461633"/>
    <lineage>
        <taxon>Eukaryota</taxon>
        <taxon>Viridiplantae</taxon>
        <taxon>Streptophyta</taxon>
        <taxon>Embryophyta</taxon>
        <taxon>Tracheophyta</taxon>
        <taxon>Spermatophyta</taxon>
        <taxon>Magnoliopsida</taxon>
        <taxon>Ranunculales</taxon>
        <taxon>Menispermaceae</taxon>
        <taxon>Menispermoideae</taxon>
        <taxon>Cissampelideae</taxon>
        <taxon>Stephania</taxon>
    </lineage>
</organism>
<sequence>MSLPSKTRLHGKAEDFVRGLKEVHQTVKDNLQVANDKSRKFVDQKRRHVGFEVGDLFWQRLQRILSLLVITTSSQQGRLTWWRLLRR</sequence>
<evidence type="ECO:0000313" key="1">
    <source>
        <dbReference type="EMBL" id="KAK9117119.1"/>
    </source>
</evidence>
<keyword evidence="2" id="KW-1185">Reference proteome</keyword>
<dbReference type="EMBL" id="JBBNAE010000006">
    <property type="protein sequence ID" value="KAK9117119.1"/>
    <property type="molecule type" value="Genomic_DNA"/>
</dbReference>
<proteinExistence type="predicted"/>
<evidence type="ECO:0000313" key="2">
    <source>
        <dbReference type="Proteomes" id="UP001417504"/>
    </source>
</evidence>
<dbReference type="AlphaFoldDB" id="A0AAP0IKC2"/>
<reference evidence="1 2" key="1">
    <citation type="submission" date="2024-01" db="EMBL/GenBank/DDBJ databases">
        <title>Genome assemblies of Stephania.</title>
        <authorList>
            <person name="Yang L."/>
        </authorList>
    </citation>
    <scope>NUCLEOTIDE SEQUENCE [LARGE SCALE GENOMIC DNA]</scope>
    <source>
        <strain evidence="1">QJT</strain>
        <tissue evidence="1">Leaf</tissue>
    </source>
</reference>
<gene>
    <name evidence="1" type="ORF">Sjap_016066</name>
</gene>
<protein>
    <submittedName>
        <fullName evidence="1">Uncharacterized protein</fullName>
    </submittedName>
</protein>
<dbReference type="Proteomes" id="UP001417504">
    <property type="component" value="Unassembled WGS sequence"/>
</dbReference>
<name>A0AAP0IKC2_9MAGN</name>
<accession>A0AAP0IKC2</accession>